<dbReference type="EMBL" id="CP009498">
    <property type="protein sequence ID" value="AKL97949.1"/>
    <property type="molecule type" value="Genomic_DNA"/>
</dbReference>
<dbReference type="PANTHER" id="PTHR37422:SF13">
    <property type="entry name" value="LIPOPOLYSACCHARIDE BIOSYNTHESIS PROTEIN PA4999-RELATED"/>
    <property type="match status" value="1"/>
</dbReference>
<evidence type="ECO:0000256" key="4">
    <source>
        <dbReference type="ARBA" id="ARBA00023136"/>
    </source>
</evidence>
<accession>A0A0G3WKH4</accession>
<feature type="transmembrane region" description="Helical" evidence="6">
    <location>
        <begin position="133"/>
        <end position="155"/>
    </location>
</feature>
<dbReference type="SMART" id="SM00028">
    <property type="entry name" value="TPR"/>
    <property type="match status" value="4"/>
</dbReference>
<evidence type="ECO:0000313" key="9">
    <source>
        <dbReference type="Proteomes" id="UP000035337"/>
    </source>
</evidence>
<dbReference type="Gene3D" id="1.25.40.10">
    <property type="entry name" value="Tetratricopeptide repeat domain"/>
    <property type="match status" value="2"/>
</dbReference>
<evidence type="ECO:0000313" key="8">
    <source>
        <dbReference type="EMBL" id="AKL97949.1"/>
    </source>
</evidence>
<dbReference type="OrthoDB" id="9806320at2"/>
<feature type="repeat" description="TPR" evidence="5">
    <location>
        <begin position="686"/>
        <end position="719"/>
    </location>
</feature>
<feature type="transmembrane region" description="Helical" evidence="6">
    <location>
        <begin position="39"/>
        <end position="62"/>
    </location>
</feature>
<dbReference type="SUPFAM" id="SSF48452">
    <property type="entry name" value="TPR-like"/>
    <property type="match status" value="2"/>
</dbReference>
<dbReference type="RefSeq" id="WP_052570429.1">
    <property type="nucleotide sequence ID" value="NZ_CP009498.1"/>
</dbReference>
<feature type="domain" description="O-antigen ligase-related" evidence="7">
    <location>
        <begin position="214"/>
        <end position="359"/>
    </location>
</feature>
<keyword evidence="9" id="KW-1185">Reference proteome</keyword>
<feature type="transmembrane region" description="Helical" evidence="6">
    <location>
        <begin position="454"/>
        <end position="475"/>
    </location>
</feature>
<dbReference type="AlphaFoldDB" id="A0A0G3WKH4"/>
<evidence type="ECO:0000259" key="7">
    <source>
        <dbReference type="Pfam" id="PF04932"/>
    </source>
</evidence>
<proteinExistence type="predicted"/>
<organism evidence="8 9">
    <name type="scientific">Endomicrobium proavitum</name>
    <dbReference type="NCBI Taxonomy" id="1408281"/>
    <lineage>
        <taxon>Bacteria</taxon>
        <taxon>Pseudomonadati</taxon>
        <taxon>Elusimicrobiota</taxon>
        <taxon>Endomicrobiia</taxon>
        <taxon>Endomicrobiales</taxon>
        <taxon>Endomicrobiaceae</taxon>
        <taxon>Endomicrobium</taxon>
    </lineage>
</organism>
<feature type="transmembrane region" description="Helical" evidence="6">
    <location>
        <begin position="352"/>
        <end position="374"/>
    </location>
</feature>
<feature type="transmembrane region" description="Helical" evidence="6">
    <location>
        <begin position="207"/>
        <end position="224"/>
    </location>
</feature>
<evidence type="ECO:0000256" key="3">
    <source>
        <dbReference type="ARBA" id="ARBA00022989"/>
    </source>
</evidence>
<evidence type="ECO:0000256" key="2">
    <source>
        <dbReference type="ARBA" id="ARBA00022692"/>
    </source>
</evidence>
<evidence type="ECO:0000256" key="1">
    <source>
        <dbReference type="ARBA" id="ARBA00004141"/>
    </source>
</evidence>
<feature type="transmembrane region" description="Helical" evidence="6">
    <location>
        <begin position="104"/>
        <end position="121"/>
    </location>
</feature>
<gene>
    <name evidence="8" type="ORF">Epro_0570</name>
</gene>
<protein>
    <recommendedName>
        <fullName evidence="7">O-antigen ligase-related domain-containing protein</fullName>
    </recommendedName>
</protein>
<feature type="transmembrane region" description="Helical" evidence="6">
    <location>
        <begin position="230"/>
        <end position="249"/>
    </location>
</feature>
<keyword evidence="2 6" id="KW-0812">Transmembrane</keyword>
<dbReference type="KEGG" id="epo:Epro_0570"/>
<dbReference type="PROSITE" id="PS50005">
    <property type="entry name" value="TPR"/>
    <property type="match status" value="1"/>
</dbReference>
<dbReference type="Proteomes" id="UP000035337">
    <property type="component" value="Chromosome"/>
</dbReference>
<dbReference type="Pfam" id="PF04932">
    <property type="entry name" value="Wzy_C"/>
    <property type="match status" value="1"/>
</dbReference>
<dbReference type="STRING" id="1408281.Epro_0570"/>
<feature type="transmembrane region" description="Helical" evidence="6">
    <location>
        <begin position="409"/>
        <end position="434"/>
    </location>
</feature>
<keyword evidence="3 6" id="KW-1133">Transmembrane helix</keyword>
<comment type="subcellular location">
    <subcellularLocation>
        <location evidence="1">Membrane</location>
        <topology evidence="1">Multi-pass membrane protein</topology>
    </subcellularLocation>
</comment>
<reference evidence="8 9" key="1">
    <citation type="submission" date="2014-09" db="EMBL/GenBank/DDBJ databases">
        <title>Complete genome sequence of Endomicrobium proavitum.</title>
        <authorList>
            <person name="Zheng H."/>
        </authorList>
    </citation>
    <scope>NUCLEOTIDE SEQUENCE [LARGE SCALE GENOMIC DNA]</scope>
    <source>
        <strain evidence="8 9">Rsa215</strain>
    </source>
</reference>
<feature type="transmembrane region" description="Helical" evidence="6">
    <location>
        <begin position="15"/>
        <end position="33"/>
    </location>
</feature>
<feature type="transmembrane region" description="Helical" evidence="6">
    <location>
        <begin position="256"/>
        <end position="276"/>
    </location>
</feature>
<keyword evidence="4 6" id="KW-0472">Membrane</keyword>
<dbReference type="InterPro" id="IPR019734">
    <property type="entry name" value="TPR_rpt"/>
</dbReference>
<dbReference type="InterPro" id="IPR051533">
    <property type="entry name" value="WaaL-like"/>
</dbReference>
<name>A0A0G3WKH4_9BACT</name>
<sequence length="767" mass="87771">MNSSPTFFQNILKKVILYGLPILYFLIAVSFYLKTYDSAQIKITLLQMGGLFLIMNWLILKIEENDFSFFKDNLIYLLPILLFLASGLLSYAISPFKLTSFNEFTRRFIYCFLAIIVITEFDDENKLLRIKNWLIFAAYVACVYGVIQLLDYWLFPVPARSGLDPFLWRQAFGYRVMSTFGNPNFFGDFLIVMNPIVLALFMRKKKFYLLFLWALIVVNVIATFSKGAWIGFAVGTFTFAAVYVLIFLRDKIKKEALIAIGVIVCVFVGIAFYGVIAKAKERTDSVSFRVFTWMSCWEMINTNPVLGTGIGSFYVTYPAYRRPQIFFIEGKHNTESDHPENEYLEVWFDEGILGISIFLLLIVFVFTLGYKNTLYLNSSNKTRDGPLAYIQLGVISAFAAKLSHDFVCVSLRFVSSGVMLWLLIGITISIAVHLAKNKGDCEKLKNVLSSPVKIILQIIIAVIFIYAIVYFAGYFKADILHSQAIQFSKMNNWNKALATYDAVNKNNPSYPMSKYFKTNVYIDRWQAGDPMMAERMFKGYAGDPLRSGSEIIGLWHLAPNYVQSKYLAGVMYSKIFDDARKLRQEFINSGKSQEVIEQQNRVIENAFFNAVKYYKEYIAIDPIYPLTYYGVAKLFESVGDLKTAEEAYYAHLAYPQNLSKPPHSLWVEDRNSPDGGWAKRRDGDYAETYLQLGNFYQSHGQIKAAVDAYVKGLKLVPAYIVMKKNLALAYAKLGEKNNALQQWKEIYQIDYDDADAINYLKKAGVLK</sequence>
<dbReference type="GO" id="GO:0016020">
    <property type="term" value="C:membrane"/>
    <property type="evidence" value="ECO:0007669"/>
    <property type="project" value="UniProtKB-SubCell"/>
</dbReference>
<dbReference type="InterPro" id="IPR007016">
    <property type="entry name" value="O-antigen_ligase-rel_domated"/>
</dbReference>
<feature type="transmembrane region" description="Helical" evidence="6">
    <location>
        <begin position="185"/>
        <end position="202"/>
    </location>
</feature>
<feature type="transmembrane region" description="Helical" evidence="6">
    <location>
        <begin position="74"/>
        <end position="92"/>
    </location>
</feature>
<dbReference type="InterPro" id="IPR011990">
    <property type="entry name" value="TPR-like_helical_dom_sf"/>
</dbReference>
<evidence type="ECO:0000256" key="6">
    <source>
        <dbReference type="SAM" id="Phobius"/>
    </source>
</evidence>
<evidence type="ECO:0000256" key="5">
    <source>
        <dbReference type="PROSITE-ProRule" id="PRU00339"/>
    </source>
</evidence>
<keyword evidence="5" id="KW-0802">TPR repeat</keyword>
<dbReference type="PANTHER" id="PTHR37422">
    <property type="entry name" value="TEICHURONIC ACID BIOSYNTHESIS PROTEIN TUAE"/>
    <property type="match status" value="1"/>
</dbReference>